<evidence type="ECO:0000313" key="7">
    <source>
        <dbReference type="EMBL" id="GGE09819.1"/>
    </source>
</evidence>
<keyword evidence="4 6" id="KW-1133">Transmembrane helix</keyword>
<name>A0A916ZR19_9SPHN</name>
<evidence type="ECO:0000256" key="2">
    <source>
        <dbReference type="ARBA" id="ARBA00022475"/>
    </source>
</evidence>
<comment type="caution">
    <text evidence="7">The sequence shown here is derived from an EMBL/GenBank/DDBJ whole genome shotgun (WGS) entry which is preliminary data.</text>
</comment>
<feature type="transmembrane region" description="Helical" evidence="6">
    <location>
        <begin position="212"/>
        <end position="238"/>
    </location>
</feature>
<evidence type="ECO:0000256" key="3">
    <source>
        <dbReference type="ARBA" id="ARBA00022692"/>
    </source>
</evidence>
<keyword evidence="2" id="KW-1003">Cell membrane</keyword>
<feature type="transmembrane region" description="Helical" evidence="6">
    <location>
        <begin position="79"/>
        <end position="100"/>
    </location>
</feature>
<feature type="transmembrane region" description="Helical" evidence="6">
    <location>
        <begin position="420"/>
        <end position="438"/>
    </location>
</feature>
<feature type="transmembrane region" description="Helical" evidence="6">
    <location>
        <begin position="393"/>
        <end position="414"/>
    </location>
</feature>
<accession>A0A916ZR19</accession>
<comment type="subcellular location">
    <subcellularLocation>
        <location evidence="1">Cell membrane</location>
        <topology evidence="1">Multi-pass membrane protein</topology>
    </subcellularLocation>
</comment>
<protein>
    <recommendedName>
        <fullName evidence="9">Polysaccharide biosynthesis protein C-terminal domain-containing protein</fullName>
    </recommendedName>
</protein>
<sequence>MQVTAIAAAFGTVAQISVARHVASANARGDGGDRDEYVSTALVLAGLGGALLIALMAIAGLNIARLLPQVPSSLQQMGGLALLTISAGASLTMPGGVITGQFMGEQRSHVPNAIVFVGRLAQGALIVIAAVATSNLMAVALAHMTGNLLIFGAQVTAQNRLSSHVVVRRSLASRLVARRIWTFSATLLLWQVAALVINGVDLVVLGRIDFPTVPFFAVAATASAIFAGVVGSIYNAFLPVASRIHVSGNGKAMETFLHEGLRLGATFTLMVAIPLILCNEPILRMWVGHEYAARSSLVMSILMVAFLVRTSVMMYVICSVASDTHGKGWPGPVLEAIANLALSIGLGIWLGATGVALGTLASAGIGVAAWLALDPLKSVTGARAGWRVFVRALMRPALMLMPIGLLGMLVPSAVRATWESLALVIILTGGVGWFATLTRKDRVAMASWLGLRLAHLSRRGSPS</sequence>
<dbReference type="PANTHER" id="PTHR30250:SF26">
    <property type="entry name" value="PSMA PROTEIN"/>
    <property type="match status" value="1"/>
</dbReference>
<evidence type="ECO:0000313" key="8">
    <source>
        <dbReference type="Proteomes" id="UP000635071"/>
    </source>
</evidence>
<evidence type="ECO:0000256" key="4">
    <source>
        <dbReference type="ARBA" id="ARBA00022989"/>
    </source>
</evidence>
<organism evidence="7 8">
    <name type="scientific">Sandarakinorhabdus glacialis</name>
    <dbReference type="NCBI Taxonomy" id="1614636"/>
    <lineage>
        <taxon>Bacteria</taxon>
        <taxon>Pseudomonadati</taxon>
        <taxon>Pseudomonadota</taxon>
        <taxon>Alphaproteobacteria</taxon>
        <taxon>Sphingomonadales</taxon>
        <taxon>Sphingosinicellaceae</taxon>
        <taxon>Sandarakinorhabdus</taxon>
    </lineage>
</organism>
<gene>
    <name evidence="7" type="ORF">GCM10011529_15180</name>
</gene>
<feature type="transmembrane region" description="Helical" evidence="6">
    <location>
        <begin position="297"/>
        <end position="317"/>
    </location>
</feature>
<keyword evidence="8" id="KW-1185">Reference proteome</keyword>
<feature type="transmembrane region" description="Helical" evidence="6">
    <location>
        <begin position="355"/>
        <end position="373"/>
    </location>
</feature>
<feature type="transmembrane region" description="Helical" evidence="6">
    <location>
        <begin position="43"/>
        <end position="67"/>
    </location>
</feature>
<feature type="transmembrane region" description="Helical" evidence="6">
    <location>
        <begin position="180"/>
        <end position="200"/>
    </location>
</feature>
<evidence type="ECO:0008006" key="9">
    <source>
        <dbReference type="Google" id="ProtNLM"/>
    </source>
</evidence>
<dbReference type="InterPro" id="IPR050833">
    <property type="entry name" value="Poly_Biosynth_Transport"/>
</dbReference>
<dbReference type="GO" id="GO:0005886">
    <property type="term" value="C:plasma membrane"/>
    <property type="evidence" value="ECO:0007669"/>
    <property type="project" value="UniProtKB-SubCell"/>
</dbReference>
<evidence type="ECO:0000256" key="1">
    <source>
        <dbReference type="ARBA" id="ARBA00004651"/>
    </source>
</evidence>
<keyword evidence="3 6" id="KW-0812">Transmembrane</keyword>
<evidence type="ECO:0000256" key="5">
    <source>
        <dbReference type="ARBA" id="ARBA00023136"/>
    </source>
</evidence>
<feature type="transmembrane region" description="Helical" evidence="6">
    <location>
        <begin position="120"/>
        <end position="142"/>
    </location>
</feature>
<reference evidence="7" key="2">
    <citation type="submission" date="2020-09" db="EMBL/GenBank/DDBJ databases">
        <authorList>
            <person name="Sun Q."/>
            <person name="Zhou Y."/>
        </authorList>
    </citation>
    <scope>NUCLEOTIDE SEQUENCE</scope>
    <source>
        <strain evidence="7">CGMCC 1.15519</strain>
    </source>
</reference>
<evidence type="ECO:0000256" key="6">
    <source>
        <dbReference type="SAM" id="Phobius"/>
    </source>
</evidence>
<reference evidence="7" key="1">
    <citation type="journal article" date="2014" name="Int. J. Syst. Evol. Microbiol.">
        <title>Complete genome sequence of Corynebacterium casei LMG S-19264T (=DSM 44701T), isolated from a smear-ripened cheese.</title>
        <authorList>
            <consortium name="US DOE Joint Genome Institute (JGI-PGF)"/>
            <person name="Walter F."/>
            <person name="Albersmeier A."/>
            <person name="Kalinowski J."/>
            <person name="Ruckert C."/>
        </authorList>
    </citation>
    <scope>NUCLEOTIDE SEQUENCE</scope>
    <source>
        <strain evidence="7">CGMCC 1.15519</strain>
    </source>
</reference>
<proteinExistence type="predicted"/>
<dbReference type="EMBL" id="BMJM01000004">
    <property type="protein sequence ID" value="GGE09819.1"/>
    <property type="molecule type" value="Genomic_DNA"/>
</dbReference>
<dbReference type="PANTHER" id="PTHR30250">
    <property type="entry name" value="PST FAMILY PREDICTED COLANIC ACID TRANSPORTER"/>
    <property type="match status" value="1"/>
</dbReference>
<keyword evidence="5 6" id="KW-0472">Membrane</keyword>
<dbReference type="AlphaFoldDB" id="A0A916ZR19"/>
<dbReference type="Proteomes" id="UP000635071">
    <property type="component" value="Unassembled WGS sequence"/>
</dbReference>
<feature type="transmembrane region" description="Helical" evidence="6">
    <location>
        <begin position="259"/>
        <end position="277"/>
    </location>
</feature>